<evidence type="ECO:0000256" key="3">
    <source>
        <dbReference type="RuleBase" id="RU003750"/>
    </source>
</evidence>
<feature type="binding site" evidence="2">
    <location>
        <position position="79"/>
    </location>
    <ligand>
        <name>Mg(2+)</name>
        <dbReference type="ChEBI" id="CHEBI:18420"/>
        <label>2</label>
    </ligand>
</feature>
<comment type="subcellular location">
    <subcellularLocation>
        <location evidence="2">Cell membrane</location>
        <topology evidence="2">Multi-pass membrane protein</topology>
    </subcellularLocation>
</comment>
<comment type="catalytic activity">
    <reaction evidence="2">
        <text>CDP-2,3-bis-O-(phytanyl)-sn-glycerol + 1D-myo-inositol 3-phosphate = saturated 1-archaetidyl-1D-myo-inositol 3-phosphate + CMP + H(+)</text>
        <dbReference type="Rhea" id="RHEA:36823"/>
        <dbReference type="ChEBI" id="CHEBI:15378"/>
        <dbReference type="ChEBI" id="CHEBI:58401"/>
        <dbReference type="ChEBI" id="CHEBI:60377"/>
        <dbReference type="ChEBI" id="CHEBI:74004"/>
        <dbReference type="ChEBI" id="CHEBI:74006"/>
        <dbReference type="EC" id="2.7.8.39"/>
    </reaction>
</comment>
<dbReference type="AlphaFoldDB" id="A0A3G1A9N4"/>
<dbReference type="Proteomes" id="UP000266720">
    <property type="component" value="Chromosome"/>
</dbReference>
<dbReference type="STRING" id="697581.TCARB_1473"/>
<dbReference type="KEGG" id="tcb:TCARB_1473"/>
<dbReference type="RefSeq" id="WP_052887092.1">
    <property type="nucleotide sequence ID" value="NZ_CP007493.1"/>
</dbReference>
<keyword evidence="2" id="KW-0812">Transmembrane</keyword>
<keyword evidence="1 2" id="KW-0808">Transferase</keyword>
<keyword evidence="2" id="KW-1003">Cell membrane</keyword>
<keyword evidence="2" id="KW-0443">Lipid metabolism</keyword>
<comment type="caution">
    <text evidence="2">Lacks conserved residue(s) required for the propagation of feature annotation.</text>
</comment>
<feature type="binding site" evidence="2">
    <location>
        <position position="79"/>
    </location>
    <ligand>
        <name>Mg(2+)</name>
        <dbReference type="ChEBI" id="CHEBI:18420"/>
        <label>1</label>
    </ligand>
</feature>
<dbReference type="EMBL" id="CP007493">
    <property type="protein sequence ID" value="AJB42517.1"/>
    <property type="molecule type" value="Genomic_DNA"/>
</dbReference>
<dbReference type="Gene3D" id="1.20.120.1760">
    <property type="match status" value="1"/>
</dbReference>
<dbReference type="PROSITE" id="PS00379">
    <property type="entry name" value="CDP_ALCOHOL_P_TRANSF"/>
    <property type="match status" value="1"/>
</dbReference>
<gene>
    <name evidence="4" type="ORF">TCARB_1473</name>
</gene>
<dbReference type="GeneID" id="25406877"/>
<keyword evidence="2" id="KW-0460">Magnesium</keyword>
<comment type="pathway">
    <text evidence="2">Lipid metabolism; phospholipid metabolism.</text>
</comment>
<dbReference type="InterPro" id="IPR048254">
    <property type="entry name" value="CDP_ALCOHOL_P_TRANSF_CS"/>
</dbReference>
<feature type="binding site" evidence="2">
    <location>
        <position position="100"/>
    </location>
    <ligand>
        <name>Mg(2+)</name>
        <dbReference type="ChEBI" id="CHEBI:18420"/>
        <label>1</label>
    </ligand>
</feature>
<sequence length="213" mass="23305">MHSKVFVYELVIPDVLTRIKQRLEKIVEPLGNLFVALGLSPNQITILGFLLGAVAVATLAFTGSFPVFLCLFAFAGLMDAIDGYVARKTNRATSFGAFLDSTFDRTTDALTVLPLYTAGLTSTYEALLLVTGEFLVSYTRARAESLGVKMAGVGLAERAERLIAKVSIYLLLALNYWTPAYILFWALVVATYYTVAQRITHAYKTLTRAPTSA</sequence>
<dbReference type="InterPro" id="IPR043130">
    <property type="entry name" value="CDP-OH_PTrfase_TM_dom"/>
</dbReference>
<feature type="transmembrane region" description="Helical" evidence="2">
    <location>
        <begin position="44"/>
        <end position="77"/>
    </location>
</feature>
<comment type="cofactor">
    <cofactor evidence="2">
        <name>Mn(2+)</name>
        <dbReference type="ChEBI" id="CHEBI:29035"/>
    </cofactor>
    <cofactor evidence="2">
        <name>Mg(2+)</name>
        <dbReference type="ChEBI" id="CHEBI:18420"/>
    </cofactor>
    <text evidence="2">Binds 2 Mg(2+) or Mn(2+) ions per subunit.</text>
</comment>
<dbReference type="GO" id="GO:0000287">
    <property type="term" value="F:magnesium ion binding"/>
    <property type="evidence" value="ECO:0007669"/>
    <property type="project" value="UniProtKB-UniRule"/>
</dbReference>
<accession>A0A3G1A9N4</accession>
<feature type="binding site" evidence="2">
    <location>
        <position position="82"/>
    </location>
    <ligand>
        <name>Mg(2+)</name>
        <dbReference type="ChEBI" id="CHEBI:18420"/>
        <label>1</label>
    </ligand>
</feature>
<feature type="active site" description="Proton acceptor" evidence="2">
    <location>
        <position position="104"/>
    </location>
</feature>
<evidence type="ECO:0000313" key="5">
    <source>
        <dbReference type="Proteomes" id="UP000266720"/>
    </source>
</evidence>
<feature type="binding site" evidence="2">
    <location>
        <position position="104"/>
    </location>
    <ligand>
        <name>Mg(2+)</name>
        <dbReference type="ChEBI" id="CHEBI:18420"/>
        <label>2</label>
    </ligand>
</feature>
<comment type="similarity">
    <text evidence="2 3">Belongs to the CDP-alcohol phosphatidyltransferase class-I family.</text>
</comment>
<keyword evidence="2" id="KW-1133">Transmembrane helix</keyword>
<evidence type="ECO:0000313" key="4">
    <source>
        <dbReference type="EMBL" id="AJB42517.1"/>
    </source>
</evidence>
<comment type="function">
    <text evidence="2">Catalyzes the formation of archaetidylinositol phosphate (AIP) from CDP-archaeol (CDP-ArOH or CDP-2,3-bis-(O-phytanyl)-sn-glycerol) and 1L-myo-inositol 1-phosphate (IP or 1D-myo-inositol 3-phosphate). AIP is a precursor of archaetidyl-myo-inositol (AI), an ether-type inositol phospholipid ubiquitously distributed in archaea membranes and essential for glycolipid biosynthesis in archaea.</text>
</comment>
<dbReference type="UniPathway" id="UPA00085"/>
<dbReference type="GO" id="GO:0008654">
    <property type="term" value="P:phospholipid biosynthetic process"/>
    <property type="evidence" value="ECO:0007669"/>
    <property type="project" value="UniProtKB-UniRule"/>
</dbReference>
<keyword evidence="2" id="KW-1208">Phospholipid metabolism</keyword>
<feature type="transmembrane region" description="Helical" evidence="2">
    <location>
        <begin position="168"/>
        <end position="193"/>
    </location>
</feature>
<dbReference type="GO" id="GO:0005886">
    <property type="term" value="C:plasma membrane"/>
    <property type="evidence" value="ECO:0007669"/>
    <property type="project" value="UniProtKB-SubCell"/>
</dbReference>
<keyword evidence="2" id="KW-0479">Metal-binding</keyword>
<dbReference type="InterPro" id="IPR000462">
    <property type="entry name" value="CDP-OH_P_trans"/>
</dbReference>
<protein>
    <recommendedName>
        <fullName evidence="2">Archaetidylinositol phosphate synthase</fullName>
        <shortName evidence="2">AIP synthase</shortName>
        <ecNumber evidence="2">2.7.8.39</ecNumber>
    </recommendedName>
</protein>
<keyword evidence="2" id="KW-0472">Membrane</keyword>
<dbReference type="InterPro" id="IPR054868">
    <property type="entry name" value="archin_ph_syn"/>
</dbReference>
<feature type="binding site" evidence="2">
    <location>
        <position position="100"/>
    </location>
    <ligand>
        <name>Mg(2+)</name>
        <dbReference type="ChEBI" id="CHEBI:18420"/>
        <label>2</label>
    </ligand>
</feature>
<reference evidence="5" key="1">
    <citation type="book" date="2010" name="EXTREMOPHILES" publisher="0:0-0">
        <title>Complete genome sequences of ten hyperthermophilic archaea reveal their metabolic capabilities and possible ecological roles.</title>
        <editorList>
            <person name="?"/>
        </editorList>
        <authorList>
            <person name="Ravin N.V."/>
            <person name="Mardanov A.V."/>
            <person name="Bonch-Osmolovskaya E.A."/>
            <person name="Skryabin K.G."/>
        </authorList>
    </citation>
    <scope>NUCLEOTIDE SEQUENCE [LARGE SCALE GENOMIC DNA]</scope>
    <source>
        <strain evidence="5">1505</strain>
    </source>
</reference>
<dbReference type="NCBIfam" id="NF040950">
    <property type="entry name" value="archin_ph_syn"/>
    <property type="match status" value="1"/>
</dbReference>
<dbReference type="GO" id="GO:0016780">
    <property type="term" value="F:phosphotransferase activity, for other substituted phosphate groups"/>
    <property type="evidence" value="ECO:0007669"/>
    <property type="project" value="UniProtKB-UniRule"/>
</dbReference>
<proteinExistence type="inferred from homology"/>
<name>A0A3G1A9N4_9CREN</name>
<organism evidence="4 5">
    <name type="scientific">Thermofilum adornatum 1505</name>
    <dbReference type="NCBI Taxonomy" id="697581"/>
    <lineage>
        <taxon>Archaea</taxon>
        <taxon>Thermoproteota</taxon>
        <taxon>Thermoprotei</taxon>
        <taxon>Thermofilales</taxon>
        <taxon>Thermofilaceae</taxon>
        <taxon>Thermofilum</taxon>
    </lineage>
</organism>
<dbReference type="EC" id="2.7.8.39" evidence="2"/>
<keyword evidence="2" id="KW-0464">Manganese</keyword>
<evidence type="ECO:0000256" key="1">
    <source>
        <dbReference type="ARBA" id="ARBA00022679"/>
    </source>
</evidence>
<dbReference type="Pfam" id="PF01066">
    <property type="entry name" value="CDP-OH_P_transf"/>
    <property type="match status" value="1"/>
</dbReference>
<dbReference type="HAMAP" id="MF_02242">
    <property type="entry name" value="AIP_synthase"/>
    <property type="match status" value="1"/>
</dbReference>
<dbReference type="InterPro" id="IPR044270">
    <property type="entry name" value="AIP_synthase"/>
</dbReference>
<evidence type="ECO:0000256" key="2">
    <source>
        <dbReference type="HAMAP-Rule" id="MF_02242"/>
    </source>
</evidence>
<keyword evidence="2" id="KW-0444">Lipid biosynthesis</keyword>